<evidence type="ECO:0000256" key="4">
    <source>
        <dbReference type="ARBA" id="ARBA00022692"/>
    </source>
</evidence>
<evidence type="ECO:0000313" key="9">
    <source>
        <dbReference type="Proteomes" id="UP001302494"/>
    </source>
</evidence>
<evidence type="ECO:0000256" key="5">
    <source>
        <dbReference type="ARBA" id="ARBA00022989"/>
    </source>
</evidence>
<proteinExistence type="inferred from homology"/>
<dbReference type="InterPro" id="IPR039428">
    <property type="entry name" value="NUOK/Mnh_C1-like"/>
</dbReference>
<evidence type="ECO:0000313" key="8">
    <source>
        <dbReference type="EMBL" id="WNM64204.1"/>
    </source>
</evidence>
<evidence type="ECO:0000256" key="7">
    <source>
        <dbReference type="SAM" id="Phobius"/>
    </source>
</evidence>
<keyword evidence="5 7" id="KW-1133">Transmembrane helix</keyword>
<accession>A0AA96GU82</accession>
<name>A0AA96GU82_9BACT</name>
<keyword evidence="3" id="KW-1003">Cell membrane</keyword>
<feature type="transmembrane region" description="Helical" evidence="7">
    <location>
        <begin position="12"/>
        <end position="29"/>
    </location>
</feature>
<dbReference type="PANTHER" id="PTHR34583:SF2">
    <property type="entry name" value="ANTIPORTER SUBUNIT MNHC2-RELATED"/>
    <property type="match status" value="1"/>
</dbReference>
<protein>
    <submittedName>
        <fullName evidence="8">Cation:proton antiporter subunit C</fullName>
    </submittedName>
</protein>
<evidence type="ECO:0000256" key="6">
    <source>
        <dbReference type="ARBA" id="ARBA00023136"/>
    </source>
</evidence>
<dbReference type="KEGG" id="nneo:PQG83_16970"/>
<dbReference type="Proteomes" id="UP001302494">
    <property type="component" value="Chromosome"/>
</dbReference>
<sequence>MFEMIGGWLQRPNYIAFVLLFLWGIYIMVTRYNLVKKLIGMYLMQTSVIFFLVTTSAKKGATVPILLSTTEIVQPEVYANPLPHVLTLTAIVVGVATLGVSLALADAIYKKYGSLDEEEILKRLE</sequence>
<organism evidence="8 9">
    <name type="scientific">Candidatus Nitrospira neomarina</name>
    <dbReference type="NCBI Taxonomy" id="3020899"/>
    <lineage>
        <taxon>Bacteria</taxon>
        <taxon>Pseudomonadati</taxon>
        <taxon>Nitrospirota</taxon>
        <taxon>Nitrospiria</taxon>
        <taxon>Nitrospirales</taxon>
        <taxon>Nitrospiraceae</taxon>
        <taxon>Nitrospira</taxon>
    </lineage>
</organism>
<feature type="transmembrane region" description="Helical" evidence="7">
    <location>
        <begin position="85"/>
        <end position="105"/>
    </location>
</feature>
<dbReference type="AlphaFoldDB" id="A0AA96GU82"/>
<dbReference type="PANTHER" id="PTHR34583">
    <property type="entry name" value="ANTIPORTER SUBUNIT MNHC2-RELATED"/>
    <property type="match status" value="1"/>
</dbReference>
<keyword evidence="4 7" id="KW-0812">Transmembrane</keyword>
<comment type="similarity">
    <text evidence="2">Belongs to the CPA3 antiporters (TC 2.A.63) subunit C family.</text>
</comment>
<keyword evidence="9" id="KW-1185">Reference proteome</keyword>
<dbReference type="EMBL" id="CP116968">
    <property type="protein sequence ID" value="WNM64204.1"/>
    <property type="molecule type" value="Genomic_DNA"/>
</dbReference>
<evidence type="ECO:0000256" key="1">
    <source>
        <dbReference type="ARBA" id="ARBA00004651"/>
    </source>
</evidence>
<evidence type="ECO:0000256" key="2">
    <source>
        <dbReference type="ARBA" id="ARBA00010388"/>
    </source>
</evidence>
<keyword evidence="6 7" id="KW-0472">Membrane</keyword>
<gene>
    <name evidence="8" type="ORF">PQG83_16970</name>
</gene>
<reference evidence="8 9" key="1">
    <citation type="submission" date="2023-01" db="EMBL/GenBank/DDBJ databases">
        <title>Cultivation and genomic characterization of new, ubiquitous marine nitrite-oxidizing bacteria from the Nitrospirales.</title>
        <authorList>
            <person name="Mueller A.J."/>
            <person name="Daebeler A."/>
            <person name="Herbold C.W."/>
            <person name="Kirkegaard R.H."/>
            <person name="Daims H."/>
        </authorList>
    </citation>
    <scope>NUCLEOTIDE SEQUENCE [LARGE SCALE GENOMIC DNA]</scope>
    <source>
        <strain evidence="8 9">DK</strain>
    </source>
</reference>
<comment type="subcellular location">
    <subcellularLocation>
        <location evidence="1">Cell membrane</location>
        <topology evidence="1">Multi-pass membrane protein</topology>
    </subcellularLocation>
</comment>
<dbReference type="Pfam" id="PF00420">
    <property type="entry name" value="Oxidored_q2"/>
    <property type="match status" value="1"/>
</dbReference>
<dbReference type="InterPro" id="IPR050601">
    <property type="entry name" value="CPA3_antiporter_subunitC"/>
</dbReference>
<dbReference type="GO" id="GO:0005886">
    <property type="term" value="C:plasma membrane"/>
    <property type="evidence" value="ECO:0007669"/>
    <property type="project" value="UniProtKB-SubCell"/>
</dbReference>
<dbReference type="Gene3D" id="1.10.287.3510">
    <property type="match status" value="1"/>
</dbReference>
<evidence type="ECO:0000256" key="3">
    <source>
        <dbReference type="ARBA" id="ARBA00022475"/>
    </source>
</evidence>